<reference evidence="2 3" key="2">
    <citation type="submission" date="2020-10" db="EMBL/GenBank/DDBJ databases">
        <title>Analysis of Genomes of Bacterial Isolates from Lameness Outbreaks in Broilers.</title>
        <authorList>
            <person name="Rhoads D."/>
            <person name="Ekesi N.S."/>
        </authorList>
    </citation>
    <scope>NUCLEOTIDE SEQUENCE [LARGE SCALE GENOMIC DNA]</scope>
    <source>
        <strain evidence="2 3">1409</strain>
    </source>
</reference>
<dbReference type="EMBL" id="CP063369">
    <property type="protein sequence ID" value="QOY31199.1"/>
    <property type="molecule type" value="Genomic_DNA"/>
</dbReference>
<accession>A0A839ARY2</accession>
<dbReference type="Proteomes" id="UP000581425">
    <property type="component" value="Chromosome"/>
</dbReference>
<reference evidence="1 3" key="1">
    <citation type="submission" date="2020-07" db="EMBL/GenBank/DDBJ databases">
        <title>Analysis of Genomes of Bacterial Isolates from Lameness Outbreaks in Broilers.</title>
        <authorList>
            <person name="Ekesi N.S."/>
            <person name="Alrubaye A."/>
            <person name="Rhoads D."/>
        </authorList>
    </citation>
    <scope>NUCLEOTIDE SEQUENCE [LARGE SCALE GENOMIC DNA]</scope>
    <source>
        <strain evidence="1 3">1409</strain>
    </source>
</reference>
<proteinExistence type="predicted"/>
<dbReference type="EMBL" id="JACGTG010000001">
    <property type="protein sequence ID" value="MBA6238479.1"/>
    <property type="molecule type" value="Genomic_DNA"/>
</dbReference>
<dbReference type="Proteomes" id="UP000581425">
    <property type="component" value="Unassembled WGS sequence"/>
</dbReference>
<evidence type="ECO:0000313" key="1">
    <source>
        <dbReference type="EMBL" id="MBA6238479.1"/>
    </source>
</evidence>
<dbReference type="AlphaFoldDB" id="A0A839ARY2"/>
<gene>
    <name evidence="1" type="ORF">FOI11_00210</name>
    <name evidence="2" type="ORF">FOI11_022970</name>
</gene>
<evidence type="ECO:0000313" key="3">
    <source>
        <dbReference type="Proteomes" id="UP000581425"/>
    </source>
</evidence>
<sequence>MAFRAEEAAASNFENAYRYLVPQGSNQEMRSKVRAKLKEIVEECGPVVDGYPAWHPFLLERDKAIWAPMTPNNTPSFKYLDHTVYFRNGILTCPYGHGVDEFIAGIKRLKHTDAHFSIEKIDDVVLYNDNAVPLLIKCHWLISEDMEEDGTIPAKAAIGLMLESEVPNWRHAVYCENWEDMRGQLMGYPHGARSSLFVNQQTGQKMKNFWNQLIKTGILGEER</sequence>
<protein>
    <submittedName>
        <fullName evidence="1">Uncharacterized protein</fullName>
    </submittedName>
</protein>
<evidence type="ECO:0000313" key="2">
    <source>
        <dbReference type="EMBL" id="QOY31199.1"/>
    </source>
</evidence>
<dbReference type="RefSeq" id="WP_000885505.1">
    <property type="nucleotide sequence ID" value="NZ_BGXN01000001.1"/>
</dbReference>
<name>A0A839ARY2_ECOLX</name>
<organism evidence="1 3">
    <name type="scientific">Escherichia coli</name>
    <dbReference type="NCBI Taxonomy" id="562"/>
    <lineage>
        <taxon>Bacteria</taxon>
        <taxon>Pseudomonadati</taxon>
        <taxon>Pseudomonadota</taxon>
        <taxon>Gammaproteobacteria</taxon>
        <taxon>Enterobacterales</taxon>
        <taxon>Enterobacteriaceae</taxon>
        <taxon>Escherichia</taxon>
    </lineage>
</organism>